<accession>A0A4V2ERK7</accession>
<dbReference type="Proteomes" id="UP000294257">
    <property type="component" value="Unassembled WGS sequence"/>
</dbReference>
<name>A0A4V2ERK7_9PSEU</name>
<dbReference type="AlphaFoldDB" id="A0A4V2ERK7"/>
<reference evidence="2 3" key="1">
    <citation type="submission" date="2019-02" db="EMBL/GenBank/DDBJ databases">
        <title>Genomic Encyclopedia of Type Strains, Phase IV (KMG-IV): sequencing the most valuable type-strain genomes for metagenomic binning, comparative biology and taxonomic classification.</title>
        <authorList>
            <person name="Goeker M."/>
        </authorList>
    </citation>
    <scope>NUCLEOTIDE SEQUENCE [LARGE SCALE GENOMIC DNA]</scope>
    <source>
        <strain evidence="2 3">DSM 101727</strain>
    </source>
</reference>
<dbReference type="OrthoDB" id="5294870at2"/>
<dbReference type="PANTHER" id="PTHR40260:SF2">
    <property type="entry name" value="BLR8190 PROTEIN"/>
    <property type="match status" value="1"/>
</dbReference>
<comment type="caution">
    <text evidence="2">The sequence shown here is derived from an EMBL/GenBank/DDBJ whole genome shotgun (WGS) entry which is preliminary data.</text>
</comment>
<dbReference type="EMBL" id="SGWQ01000013">
    <property type="protein sequence ID" value="RZS32289.1"/>
    <property type="molecule type" value="Genomic_DNA"/>
</dbReference>
<dbReference type="InterPro" id="IPR009799">
    <property type="entry name" value="EthD_dom"/>
</dbReference>
<dbReference type="GO" id="GO:0016491">
    <property type="term" value="F:oxidoreductase activity"/>
    <property type="evidence" value="ECO:0007669"/>
    <property type="project" value="InterPro"/>
</dbReference>
<dbReference type="PANTHER" id="PTHR40260">
    <property type="entry name" value="BLR8190 PROTEIN"/>
    <property type="match status" value="1"/>
</dbReference>
<dbReference type="InterPro" id="IPR011008">
    <property type="entry name" value="Dimeric_a/b-barrel"/>
</dbReference>
<evidence type="ECO:0000313" key="2">
    <source>
        <dbReference type="EMBL" id="RZS32289.1"/>
    </source>
</evidence>
<evidence type="ECO:0000259" key="1">
    <source>
        <dbReference type="Pfam" id="PF07110"/>
    </source>
</evidence>
<proteinExistence type="predicted"/>
<dbReference type="SUPFAM" id="SSF54909">
    <property type="entry name" value="Dimeric alpha+beta barrel"/>
    <property type="match status" value="1"/>
</dbReference>
<evidence type="ECO:0000313" key="3">
    <source>
        <dbReference type="Proteomes" id="UP000294257"/>
    </source>
</evidence>
<feature type="domain" description="EthD" evidence="1">
    <location>
        <begin position="10"/>
        <end position="88"/>
    </location>
</feature>
<keyword evidence="3" id="KW-1185">Reference proteome</keyword>
<protein>
    <submittedName>
        <fullName evidence="2">Uncharacterized protein (TIGR02118 family)</fullName>
    </submittedName>
</protein>
<organism evidence="2 3">
    <name type="scientific">Herbihabitans rhizosphaerae</name>
    <dbReference type="NCBI Taxonomy" id="1872711"/>
    <lineage>
        <taxon>Bacteria</taxon>
        <taxon>Bacillati</taxon>
        <taxon>Actinomycetota</taxon>
        <taxon>Actinomycetes</taxon>
        <taxon>Pseudonocardiales</taxon>
        <taxon>Pseudonocardiaceae</taxon>
        <taxon>Herbihabitans</taxon>
    </lineage>
</organism>
<dbReference type="RefSeq" id="WP_130348091.1">
    <property type="nucleotide sequence ID" value="NZ_SGWQ01000013.1"/>
</dbReference>
<dbReference type="Pfam" id="PF07110">
    <property type="entry name" value="EthD"/>
    <property type="match status" value="1"/>
</dbReference>
<dbReference type="NCBIfam" id="TIGR02118">
    <property type="entry name" value="EthD family reductase"/>
    <property type="match status" value="1"/>
</dbReference>
<dbReference type="Gene3D" id="3.30.70.100">
    <property type="match status" value="1"/>
</dbReference>
<gene>
    <name evidence="2" type="ORF">EV193_113133</name>
</gene>
<sequence length="109" mass="11948">MHKLVVLYPPPADPAHFRRYYETEHLPLVREMPNLLSYRYSFDIGAAQGESPYFAIFEADFEDADAMDHALTSPQGQAALADVPNYASGGSVAIDYPVASTVDGPQRGT</sequence>